<dbReference type="Proteomes" id="UP000230935">
    <property type="component" value="Unassembled WGS sequence"/>
</dbReference>
<dbReference type="AlphaFoldDB" id="A0A2H0W0A9"/>
<organism evidence="2 3">
    <name type="scientific">Candidatus Buchananbacteria bacterium CG10_big_fil_rev_8_21_14_0_10_42_9</name>
    <dbReference type="NCBI Taxonomy" id="1974526"/>
    <lineage>
        <taxon>Bacteria</taxon>
        <taxon>Candidatus Buchananiibacteriota</taxon>
    </lineage>
</organism>
<name>A0A2H0W0A9_9BACT</name>
<evidence type="ECO:0000313" key="2">
    <source>
        <dbReference type="EMBL" id="PIS04792.1"/>
    </source>
</evidence>
<protein>
    <submittedName>
        <fullName evidence="2">Uncharacterized protein</fullName>
    </submittedName>
</protein>
<dbReference type="InterPro" id="IPR011990">
    <property type="entry name" value="TPR-like_helical_dom_sf"/>
</dbReference>
<feature type="transmembrane region" description="Helical" evidence="1">
    <location>
        <begin position="12"/>
        <end position="32"/>
    </location>
</feature>
<reference evidence="3" key="1">
    <citation type="submission" date="2017-09" db="EMBL/GenBank/DDBJ databases">
        <title>Depth-based differentiation of microbial function through sediment-hosted aquifers and enrichment of novel symbionts in the deep terrestrial subsurface.</title>
        <authorList>
            <person name="Probst A.J."/>
            <person name="Ladd B."/>
            <person name="Jarett J.K."/>
            <person name="Geller-Mcgrath D.E."/>
            <person name="Sieber C.M.K."/>
            <person name="Emerson J.B."/>
            <person name="Anantharaman K."/>
            <person name="Thomas B.C."/>
            <person name="Malmstrom R."/>
            <person name="Stieglmeier M."/>
            <person name="Klingl A."/>
            <person name="Woyke T."/>
            <person name="Ryan C.M."/>
            <person name="Banfield J.F."/>
        </authorList>
    </citation>
    <scope>NUCLEOTIDE SEQUENCE [LARGE SCALE GENOMIC DNA]</scope>
</reference>
<gene>
    <name evidence="2" type="ORF">COT81_04565</name>
</gene>
<dbReference type="Gene3D" id="1.25.40.10">
    <property type="entry name" value="Tetratricopeptide repeat domain"/>
    <property type="match status" value="1"/>
</dbReference>
<dbReference type="SUPFAM" id="SSF48452">
    <property type="entry name" value="TPR-like"/>
    <property type="match status" value="1"/>
</dbReference>
<evidence type="ECO:0000256" key="1">
    <source>
        <dbReference type="SAM" id="Phobius"/>
    </source>
</evidence>
<proteinExistence type="predicted"/>
<evidence type="ECO:0000313" key="3">
    <source>
        <dbReference type="Proteomes" id="UP000230935"/>
    </source>
</evidence>
<dbReference type="InterPro" id="IPR019734">
    <property type="entry name" value="TPR_rpt"/>
</dbReference>
<dbReference type="EMBL" id="PEZZ01000035">
    <property type="protein sequence ID" value="PIS04792.1"/>
    <property type="molecule type" value="Genomic_DNA"/>
</dbReference>
<keyword evidence="1" id="KW-1133">Transmembrane helix</keyword>
<keyword evidence="1" id="KW-0472">Membrane</keyword>
<sequence length="233" mass="26580">MTKLNQVKNLNTLIFIASVVVAIAIVAVVLFFSDAQKASTYTVADFPDAASVVGDPEVIQTRVDKINEYYSQLGSNGGADDFIYWMNIGLMKRNLADYRGAEGAWQEALNHGRNSVVFGNLASLYFYEFKEPVKAIEYYNEAIRINPHNFSYYQDLAGVYRYELNQFDKVEEVMLEAAQRDVAQDNNYYLYLVDFYDEQGNEDKFQEYLNKILSNNPNQNILDSLESSGYTST</sequence>
<dbReference type="Pfam" id="PF13181">
    <property type="entry name" value="TPR_8"/>
    <property type="match status" value="2"/>
</dbReference>
<comment type="caution">
    <text evidence="2">The sequence shown here is derived from an EMBL/GenBank/DDBJ whole genome shotgun (WGS) entry which is preliminary data.</text>
</comment>
<accession>A0A2H0W0A9</accession>
<keyword evidence="1" id="KW-0812">Transmembrane</keyword>
<dbReference type="SMART" id="SM00028">
    <property type="entry name" value="TPR"/>
    <property type="match status" value="2"/>
</dbReference>